<dbReference type="AlphaFoldDB" id="A0A5C3MUK4"/>
<organism evidence="1 2">
    <name type="scientific">Heliocybe sulcata</name>
    <dbReference type="NCBI Taxonomy" id="5364"/>
    <lineage>
        <taxon>Eukaryota</taxon>
        <taxon>Fungi</taxon>
        <taxon>Dikarya</taxon>
        <taxon>Basidiomycota</taxon>
        <taxon>Agaricomycotina</taxon>
        <taxon>Agaricomycetes</taxon>
        <taxon>Gloeophyllales</taxon>
        <taxon>Gloeophyllaceae</taxon>
        <taxon>Heliocybe</taxon>
    </lineage>
</organism>
<proteinExistence type="predicted"/>
<protein>
    <submittedName>
        <fullName evidence="1">Uncharacterized protein</fullName>
    </submittedName>
</protein>
<sequence length="162" mass="17692">MRALLYRPIQQDRPALCTVLVLESSRRPDAAMAAEKIKLSDPIRTLIECLECDHYKGLALAIGRKGSVSAAPTHGSLRQIFSEITIIHLSTIQTQSVPDSSAIPSLASTHAQVYIRAHSPITFLQPLNPLNTGFPTTERTPPGLLWRLVHRPTEDPAILAGS</sequence>
<dbReference type="Proteomes" id="UP000305948">
    <property type="component" value="Unassembled WGS sequence"/>
</dbReference>
<evidence type="ECO:0000313" key="1">
    <source>
        <dbReference type="EMBL" id="TFK48717.1"/>
    </source>
</evidence>
<evidence type="ECO:0000313" key="2">
    <source>
        <dbReference type="Proteomes" id="UP000305948"/>
    </source>
</evidence>
<dbReference type="EMBL" id="ML213518">
    <property type="protein sequence ID" value="TFK48717.1"/>
    <property type="molecule type" value="Genomic_DNA"/>
</dbReference>
<name>A0A5C3MUK4_9AGAM</name>
<accession>A0A5C3MUK4</accession>
<keyword evidence="2" id="KW-1185">Reference proteome</keyword>
<gene>
    <name evidence="1" type="ORF">OE88DRAFT_495123</name>
</gene>
<reference evidence="1 2" key="1">
    <citation type="journal article" date="2019" name="Nat. Ecol. Evol.">
        <title>Megaphylogeny resolves global patterns of mushroom evolution.</title>
        <authorList>
            <person name="Varga T."/>
            <person name="Krizsan K."/>
            <person name="Foldi C."/>
            <person name="Dima B."/>
            <person name="Sanchez-Garcia M."/>
            <person name="Sanchez-Ramirez S."/>
            <person name="Szollosi G.J."/>
            <person name="Szarkandi J.G."/>
            <person name="Papp V."/>
            <person name="Albert L."/>
            <person name="Andreopoulos W."/>
            <person name="Angelini C."/>
            <person name="Antonin V."/>
            <person name="Barry K.W."/>
            <person name="Bougher N.L."/>
            <person name="Buchanan P."/>
            <person name="Buyck B."/>
            <person name="Bense V."/>
            <person name="Catcheside P."/>
            <person name="Chovatia M."/>
            <person name="Cooper J."/>
            <person name="Damon W."/>
            <person name="Desjardin D."/>
            <person name="Finy P."/>
            <person name="Geml J."/>
            <person name="Haridas S."/>
            <person name="Hughes K."/>
            <person name="Justo A."/>
            <person name="Karasinski D."/>
            <person name="Kautmanova I."/>
            <person name="Kiss B."/>
            <person name="Kocsube S."/>
            <person name="Kotiranta H."/>
            <person name="LaButti K.M."/>
            <person name="Lechner B.E."/>
            <person name="Liimatainen K."/>
            <person name="Lipzen A."/>
            <person name="Lukacs Z."/>
            <person name="Mihaltcheva S."/>
            <person name="Morgado L.N."/>
            <person name="Niskanen T."/>
            <person name="Noordeloos M.E."/>
            <person name="Ohm R.A."/>
            <person name="Ortiz-Santana B."/>
            <person name="Ovrebo C."/>
            <person name="Racz N."/>
            <person name="Riley R."/>
            <person name="Savchenko A."/>
            <person name="Shiryaev A."/>
            <person name="Soop K."/>
            <person name="Spirin V."/>
            <person name="Szebenyi C."/>
            <person name="Tomsovsky M."/>
            <person name="Tulloss R.E."/>
            <person name="Uehling J."/>
            <person name="Grigoriev I.V."/>
            <person name="Vagvolgyi C."/>
            <person name="Papp T."/>
            <person name="Martin F.M."/>
            <person name="Miettinen O."/>
            <person name="Hibbett D.S."/>
            <person name="Nagy L.G."/>
        </authorList>
    </citation>
    <scope>NUCLEOTIDE SEQUENCE [LARGE SCALE GENOMIC DNA]</scope>
    <source>
        <strain evidence="1 2">OMC1185</strain>
    </source>
</reference>